<dbReference type="Pfam" id="PF05048">
    <property type="entry name" value="NosD"/>
    <property type="match status" value="1"/>
</dbReference>
<keyword evidence="3" id="KW-0833">Ubl conjugation pathway</keyword>
<dbReference type="Gene3D" id="2.160.20.10">
    <property type="entry name" value="Single-stranded right-handed beta-helix, Pectin lyase-like"/>
    <property type="match status" value="1"/>
</dbReference>
<protein>
    <submittedName>
        <fullName evidence="6">Cell surface protein</fullName>
    </submittedName>
</protein>
<reference evidence="6 7" key="1">
    <citation type="submission" date="2014-07" db="EMBL/GenBank/DDBJ databases">
        <title>Methanogenic archaea and the global carbon cycle.</title>
        <authorList>
            <person name="Henriksen J.R."/>
            <person name="Luke J."/>
            <person name="Reinhart S."/>
            <person name="Benedict M.N."/>
            <person name="Youngblut N.D."/>
            <person name="Metcalf M.E."/>
            <person name="Whitaker R.J."/>
            <person name="Metcalf W.W."/>
        </authorList>
    </citation>
    <scope>NUCLEOTIDE SEQUENCE [LARGE SCALE GENOMIC DNA]</scope>
    <source>
        <strain evidence="6 7">WWM610</strain>
    </source>
</reference>
<dbReference type="NCBIfam" id="TIGR03804">
    <property type="entry name" value="para_beta_helix"/>
    <property type="match status" value="2"/>
</dbReference>
<evidence type="ECO:0000256" key="2">
    <source>
        <dbReference type="ARBA" id="ARBA00022737"/>
    </source>
</evidence>
<keyword evidence="2" id="KW-0677">Repeat</keyword>
<sequence>MKNIKEKGSQALKITATVFILAVICMSSAASAANLHVDPEAEEGYTTIQAAVDAANAGDTIFVSPGTYVENLKIDKQVRIWSDSRNPENTIVRPSDPAESPVEITGERVTFSGFGVEDSEKAGILLSGATSCFINNNRAQNSKYGILLQDAESNNINGNVITLNEAGLRLESSRSNTIQDNLIAYNYGPGISLEESSRNIFFNNYFKNAENIEENAANADNTWQSTLTVKRNLIRGPYIGGNFWADIEGTGYSETCEDKNSNGICDASYTLNGGGSDNSPLFPKVPSAVTALENKLDAEAYELGMETRGVEVNETENPAGEQTGENGPEGEENKTAETEASENGTPAPGIGFAIMAAGAAYFLKRRK</sequence>
<dbReference type="InterPro" id="IPR011050">
    <property type="entry name" value="Pectin_lyase_fold/virulence"/>
</dbReference>
<dbReference type="SUPFAM" id="SSF51126">
    <property type="entry name" value="Pectin lyase-like"/>
    <property type="match status" value="1"/>
</dbReference>
<evidence type="ECO:0000259" key="5">
    <source>
        <dbReference type="SMART" id="SM00722"/>
    </source>
</evidence>
<dbReference type="EMBL" id="CP009509">
    <property type="protein sequence ID" value="AKB41845.1"/>
    <property type="molecule type" value="Genomic_DNA"/>
</dbReference>
<dbReference type="AlphaFoldDB" id="A0A0E3PYS7"/>
<gene>
    <name evidence="6" type="ORF">MSMAW_2854</name>
</gene>
<dbReference type="HOGENOM" id="CLU_757827_0_0_2"/>
<dbReference type="SMART" id="SM00710">
    <property type="entry name" value="PbH1"/>
    <property type="match status" value="5"/>
</dbReference>
<proteinExistence type="predicted"/>
<dbReference type="PANTHER" id="PTHR22990:SF15">
    <property type="entry name" value="F-BOX ONLY PROTEIN 10"/>
    <property type="match status" value="1"/>
</dbReference>
<evidence type="ECO:0000256" key="4">
    <source>
        <dbReference type="SAM" id="MobiDB-lite"/>
    </source>
</evidence>
<name>A0A0E3PYS7_METMZ</name>
<dbReference type="InterPro" id="IPR006626">
    <property type="entry name" value="PbH1"/>
</dbReference>
<dbReference type="InterPro" id="IPR012334">
    <property type="entry name" value="Pectin_lyas_fold"/>
</dbReference>
<comment type="pathway">
    <text evidence="1">Protein modification; protein ubiquitination.</text>
</comment>
<dbReference type="GeneID" id="24852641"/>
<accession>A0A0E3PYS7</accession>
<dbReference type="RefSeq" id="WP_011033690.1">
    <property type="nucleotide sequence ID" value="NZ_CP009509.1"/>
</dbReference>
<dbReference type="InterPro" id="IPR007742">
    <property type="entry name" value="NosD_dom"/>
</dbReference>
<dbReference type="PATRIC" id="fig|1434117.4.peg.3619"/>
<organism evidence="6 7">
    <name type="scientific">Methanosarcina mazei WWM610</name>
    <dbReference type="NCBI Taxonomy" id="1434117"/>
    <lineage>
        <taxon>Archaea</taxon>
        <taxon>Methanobacteriati</taxon>
        <taxon>Methanobacteriota</taxon>
        <taxon>Stenosarchaea group</taxon>
        <taxon>Methanomicrobia</taxon>
        <taxon>Methanosarcinales</taxon>
        <taxon>Methanosarcinaceae</taxon>
        <taxon>Methanosarcina</taxon>
    </lineage>
</organism>
<dbReference type="SMART" id="SM00722">
    <property type="entry name" value="CASH"/>
    <property type="match status" value="1"/>
</dbReference>
<feature type="domain" description="Carbohydrate-binding/sugar hydrolysis" evidence="5">
    <location>
        <begin position="63"/>
        <end position="194"/>
    </location>
</feature>
<dbReference type="Proteomes" id="UP000033058">
    <property type="component" value="Chromosome"/>
</dbReference>
<dbReference type="InterPro" id="IPR051550">
    <property type="entry name" value="SCF-Subunits/Alg-Epimerases"/>
</dbReference>
<evidence type="ECO:0000256" key="3">
    <source>
        <dbReference type="ARBA" id="ARBA00022786"/>
    </source>
</evidence>
<feature type="region of interest" description="Disordered" evidence="4">
    <location>
        <begin position="309"/>
        <end position="350"/>
    </location>
</feature>
<dbReference type="InterPro" id="IPR022441">
    <property type="entry name" value="Para_beta_helix_rpt-2"/>
</dbReference>
<evidence type="ECO:0000313" key="6">
    <source>
        <dbReference type="EMBL" id="AKB41845.1"/>
    </source>
</evidence>
<dbReference type="PANTHER" id="PTHR22990">
    <property type="entry name" value="F-BOX ONLY PROTEIN"/>
    <property type="match status" value="1"/>
</dbReference>
<evidence type="ECO:0000256" key="1">
    <source>
        <dbReference type="ARBA" id="ARBA00004906"/>
    </source>
</evidence>
<evidence type="ECO:0000313" key="7">
    <source>
        <dbReference type="Proteomes" id="UP000033058"/>
    </source>
</evidence>
<dbReference type="InterPro" id="IPR006633">
    <property type="entry name" value="Carb-bd_sugar_hydrolysis-dom"/>
</dbReference>